<dbReference type="Proteomes" id="UP000014760">
    <property type="component" value="Unassembled WGS sequence"/>
</dbReference>
<protein>
    <submittedName>
        <fullName evidence="1 2">Uncharacterized protein</fullName>
    </submittedName>
</protein>
<evidence type="ECO:0000313" key="1">
    <source>
        <dbReference type="EMBL" id="ELT92334.1"/>
    </source>
</evidence>
<reference evidence="2" key="3">
    <citation type="submission" date="2015-06" db="UniProtKB">
        <authorList>
            <consortium name="EnsemblMetazoa"/>
        </authorList>
    </citation>
    <scope>IDENTIFICATION</scope>
</reference>
<gene>
    <name evidence="1" type="ORF">CAPTEDRAFT_191212</name>
</gene>
<organism evidence="1">
    <name type="scientific">Capitella teleta</name>
    <name type="common">Polychaete worm</name>
    <dbReference type="NCBI Taxonomy" id="283909"/>
    <lineage>
        <taxon>Eukaryota</taxon>
        <taxon>Metazoa</taxon>
        <taxon>Spiralia</taxon>
        <taxon>Lophotrochozoa</taxon>
        <taxon>Annelida</taxon>
        <taxon>Polychaeta</taxon>
        <taxon>Sedentaria</taxon>
        <taxon>Scolecida</taxon>
        <taxon>Capitellidae</taxon>
        <taxon>Capitella</taxon>
    </lineage>
</organism>
<sequence>MCEVFEGLLVAISRVTSLDHLRILNFDATCCSPPQQEVLAFLEFVSADPKVDHSCCRLAEIDAEGSCQYVGEDLPQADSESEAENVEVEGDTQMAQNVLKAITPEDVWNEGEKAVLNCLQAVDMQRSPT</sequence>
<name>R7TF23_CAPTE</name>
<reference evidence="1 3" key="2">
    <citation type="journal article" date="2013" name="Nature">
        <title>Insights into bilaterian evolution from three spiralian genomes.</title>
        <authorList>
            <person name="Simakov O."/>
            <person name="Marletaz F."/>
            <person name="Cho S.J."/>
            <person name="Edsinger-Gonzales E."/>
            <person name="Havlak P."/>
            <person name="Hellsten U."/>
            <person name="Kuo D.H."/>
            <person name="Larsson T."/>
            <person name="Lv J."/>
            <person name="Arendt D."/>
            <person name="Savage R."/>
            <person name="Osoegawa K."/>
            <person name="de Jong P."/>
            <person name="Grimwood J."/>
            <person name="Chapman J.A."/>
            <person name="Shapiro H."/>
            <person name="Aerts A."/>
            <person name="Otillar R.P."/>
            <person name="Terry A.Y."/>
            <person name="Boore J.L."/>
            <person name="Grigoriev I.V."/>
            <person name="Lindberg D.R."/>
            <person name="Seaver E.C."/>
            <person name="Weisblat D.A."/>
            <person name="Putnam N.H."/>
            <person name="Rokhsar D.S."/>
        </authorList>
    </citation>
    <scope>NUCLEOTIDE SEQUENCE</scope>
    <source>
        <strain evidence="1 3">I ESC-2004</strain>
    </source>
</reference>
<dbReference type="EMBL" id="KB310159">
    <property type="protein sequence ID" value="ELT92334.1"/>
    <property type="molecule type" value="Genomic_DNA"/>
</dbReference>
<proteinExistence type="predicted"/>
<reference evidence="3" key="1">
    <citation type="submission" date="2012-12" db="EMBL/GenBank/DDBJ databases">
        <authorList>
            <person name="Hellsten U."/>
            <person name="Grimwood J."/>
            <person name="Chapman J.A."/>
            <person name="Shapiro H."/>
            <person name="Aerts A."/>
            <person name="Otillar R.P."/>
            <person name="Terry A.Y."/>
            <person name="Boore J.L."/>
            <person name="Simakov O."/>
            <person name="Marletaz F."/>
            <person name="Cho S.-J."/>
            <person name="Edsinger-Gonzales E."/>
            <person name="Havlak P."/>
            <person name="Kuo D.-H."/>
            <person name="Larsson T."/>
            <person name="Lv J."/>
            <person name="Arendt D."/>
            <person name="Savage R."/>
            <person name="Osoegawa K."/>
            <person name="de Jong P."/>
            <person name="Lindberg D.R."/>
            <person name="Seaver E.C."/>
            <person name="Weisblat D.A."/>
            <person name="Putnam N.H."/>
            <person name="Grigoriev I.V."/>
            <person name="Rokhsar D.S."/>
        </authorList>
    </citation>
    <scope>NUCLEOTIDE SEQUENCE</scope>
    <source>
        <strain evidence="3">I ESC-2004</strain>
    </source>
</reference>
<dbReference type="AlphaFoldDB" id="R7TF23"/>
<evidence type="ECO:0000313" key="3">
    <source>
        <dbReference type="Proteomes" id="UP000014760"/>
    </source>
</evidence>
<dbReference type="EnsemblMetazoa" id="CapteT191212">
    <property type="protein sequence ID" value="CapteP191212"/>
    <property type="gene ID" value="CapteG191212"/>
</dbReference>
<accession>R7TF23</accession>
<dbReference type="HOGENOM" id="CLU_1950836_0_0_1"/>
<keyword evidence="3" id="KW-1185">Reference proteome</keyword>
<evidence type="ECO:0000313" key="2">
    <source>
        <dbReference type="EnsemblMetazoa" id="CapteP191212"/>
    </source>
</evidence>
<dbReference type="EMBL" id="AMQN01002823">
    <property type="status" value="NOT_ANNOTATED_CDS"/>
    <property type="molecule type" value="Genomic_DNA"/>
</dbReference>